<accession>A0A1T4KNL5</accession>
<evidence type="ECO:0000313" key="2">
    <source>
        <dbReference type="EMBL" id="SJZ43974.1"/>
    </source>
</evidence>
<name>A0A1T4KNL5_9BACT</name>
<dbReference type="Proteomes" id="UP000190065">
    <property type="component" value="Unassembled WGS sequence"/>
</dbReference>
<feature type="signal peptide" evidence="1">
    <location>
        <begin position="1"/>
        <end position="18"/>
    </location>
</feature>
<dbReference type="eggNOG" id="COG3015">
    <property type="taxonomic scope" value="Bacteria"/>
</dbReference>
<dbReference type="PROSITE" id="PS51257">
    <property type="entry name" value="PROKAR_LIPOPROTEIN"/>
    <property type="match status" value="1"/>
</dbReference>
<feature type="chain" id="PRO_5010547624" evidence="1">
    <location>
        <begin position="19"/>
        <end position="155"/>
    </location>
</feature>
<dbReference type="STRING" id="28136.SAMN02745202_00135"/>
<evidence type="ECO:0000313" key="3">
    <source>
        <dbReference type="Proteomes" id="UP000190065"/>
    </source>
</evidence>
<sequence length="155" mass="16382">MKKFRNAIVLLAAGVAFAACQNNGKTAANAGANDSTANDSAATDSVVYEGTVPAADGPGIKYQLACVNDSSKGFRLTTTYLQAEKGKDQVSESKGKYEVVKKTVAGKEGTFYKLPTSDGSGETILKVVNDSTLRLVNSDFEEAASKLNYDLKLKK</sequence>
<dbReference type="Gene3D" id="2.40.128.640">
    <property type="match status" value="1"/>
</dbReference>
<dbReference type="EMBL" id="FUXK01000001">
    <property type="protein sequence ID" value="SJZ43974.1"/>
    <property type="molecule type" value="Genomic_DNA"/>
</dbReference>
<dbReference type="RefSeq" id="WP_025069780.1">
    <property type="nucleotide sequence ID" value="NZ_FUXK01000001.1"/>
</dbReference>
<dbReference type="Pfam" id="PF04170">
    <property type="entry name" value="NlpE"/>
    <property type="match status" value="1"/>
</dbReference>
<dbReference type="AlphaFoldDB" id="A0A1T4KNL5"/>
<organism evidence="2 3">
    <name type="scientific">Segatella oulorum</name>
    <dbReference type="NCBI Taxonomy" id="28136"/>
    <lineage>
        <taxon>Bacteria</taxon>
        <taxon>Pseudomonadati</taxon>
        <taxon>Bacteroidota</taxon>
        <taxon>Bacteroidia</taxon>
        <taxon>Bacteroidales</taxon>
        <taxon>Prevotellaceae</taxon>
        <taxon>Segatella</taxon>
    </lineage>
</organism>
<keyword evidence="1" id="KW-0732">Signal</keyword>
<reference evidence="2 3" key="1">
    <citation type="submission" date="2017-02" db="EMBL/GenBank/DDBJ databases">
        <authorList>
            <person name="Peterson S.W."/>
        </authorList>
    </citation>
    <scope>NUCLEOTIDE SEQUENCE [LARGE SCALE GENOMIC DNA]</scope>
    <source>
        <strain evidence="2 3">ATCC 43324</strain>
    </source>
</reference>
<gene>
    <name evidence="2" type="ORF">SAMN02745202_00135</name>
</gene>
<dbReference type="InterPro" id="IPR007298">
    <property type="entry name" value="Cu-R_lipoprotein_NlpE"/>
</dbReference>
<evidence type="ECO:0000256" key="1">
    <source>
        <dbReference type="SAM" id="SignalP"/>
    </source>
</evidence>
<proteinExistence type="predicted"/>
<protein>
    <submittedName>
        <fullName evidence="2">NlpE N-terminal domain-containing protein</fullName>
    </submittedName>
</protein>